<evidence type="ECO:0000256" key="9">
    <source>
        <dbReference type="ARBA" id="ARBA00023172"/>
    </source>
</evidence>
<evidence type="ECO:0000256" key="1">
    <source>
        <dbReference type="ARBA" id="ARBA00007504"/>
    </source>
</evidence>
<feature type="domain" description="Helicase C-terminal" evidence="17">
    <location>
        <begin position="467"/>
        <end position="624"/>
    </location>
</feature>
<dbReference type="AlphaFoldDB" id="A0A523VZU4"/>
<gene>
    <name evidence="18" type="primary">recG</name>
    <name evidence="18" type="ORF">E3J48_06875</name>
</gene>
<keyword evidence="3 15" id="KW-0547">Nucleotide-binding</keyword>
<reference evidence="18 19" key="1">
    <citation type="submission" date="2019-03" db="EMBL/GenBank/DDBJ databases">
        <title>Metabolic potential of uncultured bacteria and archaea associated with petroleum seepage in deep-sea sediments.</title>
        <authorList>
            <person name="Dong X."/>
            <person name="Hubert C."/>
        </authorList>
    </citation>
    <scope>NUCLEOTIDE SEQUENCE [LARGE SCALE GENOMIC DNA]</scope>
    <source>
        <strain evidence="18">E29_bin52</strain>
    </source>
</reference>
<comment type="function">
    <text evidence="15">Plays a critical role in recombination and DNA repair. Helps process Holliday junction intermediates to mature products by catalyzing branch migration. Has replication fork regression activity, unwinds stalled or blocked replication forks to make a HJ that can be resolved. Has a DNA unwinding activity characteristic of a DNA helicase with 3'-5' polarity.</text>
</comment>
<accession>A0A523VZU4</accession>
<keyword evidence="4 15" id="KW-0227">DNA damage</keyword>
<dbReference type="CDD" id="cd17992">
    <property type="entry name" value="DEXHc_RecG"/>
    <property type="match status" value="1"/>
</dbReference>
<evidence type="ECO:0000256" key="4">
    <source>
        <dbReference type="ARBA" id="ARBA00022763"/>
    </source>
</evidence>
<evidence type="ECO:0000259" key="17">
    <source>
        <dbReference type="PROSITE" id="PS51194"/>
    </source>
</evidence>
<evidence type="ECO:0000256" key="14">
    <source>
        <dbReference type="ARBA" id="ARBA00048988"/>
    </source>
</evidence>
<evidence type="ECO:0000256" key="12">
    <source>
        <dbReference type="ARBA" id="ARBA00034617"/>
    </source>
</evidence>
<dbReference type="InterPro" id="IPR014001">
    <property type="entry name" value="Helicase_ATP-bd"/>
</dbReference>
<keyword evidence="5 15" id="KW-0378">Hydrolase</keyword>
<dbReference type="GO" id="GO:0016887">
    <property type="term" value="F:ATP hydrolysis activity"/>
    <property type="evidence" value="ECO:0007669"/>
    <property type="project" value="RHEA"/>
</dbReference>
<dbReference type="CDD" id="cd18811">
    <property type="entry name" value="SF2_C_RecG"/>
    <property type="match status" value="1"/>
</dbReference>
<dbReference type="GO" id="GO:0006310">
    <property type="term" value="P:DNA recombination"/>
    <property type="evidence" value="ECO:0007669"/>
    <property type="project" value="UniProtKB-UniRule"/>
</dbReference>
<dbReference type="Gene3D" id="3.40.50.300">
    <property type="entry name" value="P-loop containing nucleotide triphosphate hydrolases"/>
    <property type="match status" value="2"/>
</dbReference>
<dbReference type="InterPro" id="IPR012340">
    <property type="entry name" value="NA-bd_OB-fold"/>
</dbReference>
<evidence type="ECO:0000256" key="11">
    <source>
        <dbReference type="ARBA" id="ARBA00023235"/>
    </source>
</evidence>
<evidence type="ECO:0000256" key="2">
    <source>
        <dbReference type="ARBA" id="ARBA00017846"/>
    </source>
</evidence>
<dbReference type="PROSITE" id="PS51192">
    <property type="entry name" value="HELICASE_ATP_BIND_1"/>
    <property type="match status" value="1"/>
</dbReference>
<keyword evidence="7 15" id="KW-0067">ATP-binding</keyword>
<dbReference type="SUPFAM" id="SSF50249">
    <property type="entry name" value="Nucleic acid-binding proteins"/>
    <property type="match status" value="1"/>
</dbReference>
<evidence type="ECO:0000313" key="18">
    <source>
        <dbReference type="EMBL" id="TET60303.1"/>
    </source>
</evidence>
<dbReference type="SMART" id="SM00490">
    <property type="entry name" value="HELICc"/>
    <property type="match status" value="1"/>
</dbReference>
<dbReference type="Pfam" id="PF00271">
    <property type="entry name" value="Helicase_C"/>
    <property type="match status" value="1"/>
</dbReference>
<dbReference type="Pfam" id="PF17191">
    <property type="entry name" value="RecG_wedge"/>
    <property type="match status" value="1"/>
</dbReference>
<protein>
    <recommendedName>
        <fullName evidence="2 15">ATP-dependent DNA helicase RecG</fullName>
        <ecNumber evidence="13 15">5.6.2.4</ecNumber>
    </recommendedName>
</protein>
<dbReference type="GO" id="GO:0043138">
    <property type="term" value="F:3'-5' DNA helicase activity"/>
    <property type="evidence" value="ECO:0007669"/>
    <property type="project" value="UniProtKB-EC"/>
</dbReference>
<comment type="caution">
    <text evidence="18">The sequence shown here is derived from an EMBL/GenBank/DDBJ whole genome shotgun (WGS) entry which is preliminary data.</text>
</comment>
<dbReference type="EC" id="5.6.2.4" evidence="13 15"/>
<dbReference type="PANTHER" id="PTHR47964:SF1">
    <property type="entry name" value="ATP-DEPENDENT DNA HELICASE HOMOLOG RECG, CHLOROPLASTIC"/>
    <property type="match status" value="1"/>
</dbReference>
<proteinExistence type="inferred from homology"/>
<sequence>MTSEISGASHLTSSVRYAKGVGEAKARLLKRLGIETILDLLWHFPTHYEDRSSITPIARVLPGEKQVIQGRLIVVSRLTPRRNFTIIKAAVKDETSVIYAIWYNQDYVWQVLRKGAEILISGKVQWNLGEKQINVEEFELLTGSEEDSINLRRIVPFYPLTQGLSHRMLRRIIKTNLEEKSSYLEDPLPEDIKKHYSLISLREALGNIHFPEDMAKEARARQRLVFEEFFLLQSALAAKRKDQKRQPGISFKTDSKLIGRFLASLPFTLTLSQKKVIEEILADMRKPEPMNRLLQGDVGSGKTIVAAASLITAMANGYQAALMAPTEILAQQHHISFRELLHPLRITPVLLVSDLPKKERENALAGTREGKVRLIIGTHALIQEEVEFQNLGTVVIDEQHRFGVMQRLKLRRKGRSPDVLVMTATPIPRTLALTSHGDLDLSTIDELPPGRRSIITKWASEKRRSEVYRFLGDKLKEGKQTYFVFPLIEESEELDLKAALSAHQHLKNEIFPDYRVELLHGRMRREEKEKIMNLLREGRIDILVSTTVIEVGIDVPNAILMVIENAERFGLAQLHQLRGRVGRGAKQSYCFLLTGKKISSEARQRMKAMCRTTDGFLIAEEDLRFRGPGDFFGTRQWGMLNLKIADLIEDRKILFLARKEAFRLVEKDPRLEKHPRIREALKLKFPHRLELAKVG</sequence>
<keyword evidence="9 15" id="KW-0233">DNA recombination</keyword>
<name>A0A523VZU4_UNCAE</name>
<dbReference type="InterPro" id="IPR027417">
    <property type="entry name" value="P-loop_NTPase"/>
</dbReference>
<evidence type="ECO:0000256" key="3">
    <source>
        <dbReference type="ARBA" id="ARBA00022741"/>
    </source>
</evidence>
<evidence type="ECO:0000256" key="8">
    <source>
        <dbReference type="ARBA" id="ARBA00023125"/>
    </source>
</evidence>
<dbReference type="GO" id="GO:0005524">
    <property type="term" value="F:ATP binding"/>
    <property type="evidence" value="ECO:0007669"/>
    <property type="project" value="UniProtKB-KW"/>
</dbReference>
<dbReference type="InterPro" id="IPR033454">
    <property type="entry name" value="RecG_wedge"/>
</dbReference>
<evidence type="ECO:0000256" key="5">
    <source>
        <dbReference type="ARBA" id="ARBA00022801"/>
    </source>
</evidence>
<dbReference type="InterPro" id="IPR011545">
    <property type="entry name" value="DEAD/DEAH_box_helicase_dom"/>
</dbReference>
<organism evidence="18 19">
    <name type="scientific">Aerophobetes bacterium</name>
    <dbReference type="NCBI Taxonomy" id="2030807"/>
    <lineage>
        <taxon>Bacteria</taxon>
        <taxon>Candidatus Aerophobota</taxon>
    </lineage>
</organism>
<keyword evidence="6 15" id="KW-0347">Helicase</keyword>
<keyword evidence="8" id="KW-0238">DNA-binding</keyword>
<dbReference type="Pfam" id="PF00270">
    <property type="entry name" value="DEAD"/>
    <property type="match status" value="1"/>
</dbReference>
<dbReference type="NCBIfam" id="NF008168">
    <property type="entry name" value="PRK10917.2-2"/>
    <property type="match status" value="1"/>
</dbReference>
<evidence type="ECO:0000256" key="15">
    <source>
        <dbReference type="RuleBase" id="RU363016"/>
    </source>
</evidence>
<dbReference type="Pfam" id="PF19833">
    <property type="entry name" value="RecG_dom3_C"/>
    <property type="match status" value="1"/>
</dbReference>
<evidence type="ECO:0000256" key="10">
    <source>
        <dbReference type="ARBA" id="ARBA00023204"/>
    </source>
</evidence>
<feature type="domain" description="Helicase ATP-binding" evidence="16">
    <location>
        <begin position="283"/>
        <end position="444"/>
    </location>
</feature>
<dbReference type="GO" id="GO:0003677">
    <property type="term" value="F:DNA binding"/>
    <property type="evidence" value="ECO:0007669"/>
    <property type="project" value="UniProtKB-KW"/>
</dbReference>
<dbReference type="CDD" id="cd04488">
    <property type="entry name" value="RecG_wedge_OBF"/>
    <property type="match status" value="1"/>
</dbReference>
<dbReference type="NCBIfam" id="TIGR00643">
    <property type="entry name" value="recG"/>
    <property type="match status" value="1"/>
</dbReference>
<dbReference type="InterPro" id="IPR001650">
    <property type="entry name" value="Helicase_C-like"/>
</dbReference>
<dbReference type="SUPFAM" id="SSF52540">
    <property type="entry name" value="P-loop containing nucleoside triphosphate hydrolases"/>
    <property type="match status" value="2"/>
</dbReference>
<dbReference type="Gene3D" id="2.40.50.140">
    <property type="entry name" value="Nucleic acid-binding proteins"/>
    <property type="match status" value="1"/>
</dbReference>
<dbReference type="GO" id="GO:0006281">
    <property type="term" value="P:DNA repair"/>
    <property type="evidence" value="ECO:0007669"/>
    <property type="project" value="UniProtKB-UniRule"/>
</dbReference>
<evidence type="ECO:0000256" key="6">
    <source>
        <dbReference type="ARBA" id="ARBA00022806"/>
    </source>
</evidence>
<evidence type="ECO:0000313" key="19">
    <source>
        <dbReference type="Proteomes" id="UP000319130"/>
    </source>
</evidence>
<dbReference type="InterPro" id="IPR045562">
    <property type="entry name" value="RecG_dom3_C"/>
</dbReference>
<dbReference type="Proteomes" id="UP000319130">
    <property type="component" value="Unassembled WGS sequence"/>
</dbReference>
<evidence type="ECO:0000256" key="13">
    <source>
        <dbReference type="ARBA" id="ARBA00034808"/>
    </source>
</evidence>
<keyword evidence="11" id="KW-0413">Isomerase</keyword>
<comment type="catalytic activity">
    <reaction evidence="14 15">
        <text>ATP + H2O = ADP + phosphate + H(+)</text>
        <dbReference type="Rhea" id="RHEA:13065"/>
        <dbReference type="ChEBI" id="CHEBI:15377"/>
        <dbReference type="ChEBI" id="CHEBI:15378"/>
        <dbReference type="ChEBI" id="CHEBI:30616"/>
        <dbReference type="ChEBI" id="CHEBI:43474"/>
        <dbReference type="ChEBI" id="CHEBI:456216"/>
        <dbReference type="EC" id="5.6.2.4"/>
    </reaction>
</comment>
<dbReference type="EMBL" id="SOIZ01000308">
    <property type="protein sequence ID" value="TET60303.1"/>
    <property type="molecule type" value="Genomic_DNA"/>
</dbReference>
<dbReference type="InterPro" id="IPR004609">
    <property type="entry name" value="ATP-dep_DNA_helicase_RecG"/>
</dbReference>
<keyword evidence="10 15" id="KW-0234">DNA repair</keyword>
<dbReference type="PANTHER" id="PTHR47964">
    <property type="entry name" value="ATP-DEPENDENT DNA HELICASE HOMOLOG RECG, CHLOROPLASTIC"/>
    <property type="match status" value="1"/>
</dbReference>
<dbReference type="SMART" id="SM00487">
    <property type="entry name" value="DEXDc"/>
    <property type="match status" value="1"/>
</dbReference>
<comment type="similarity">
    <text evidence="1 15">Belongs to the helicase family. RecG subfamily.</text>
</comment>
<dbReference type="InterPro" id="IPR047112">
    <property type="entry name" value="RecG/Mfd"/>
</dbReference>
<dbReference type="NCBIfam" id="NF008165">
    <property type="entry name" value="PRK10917.1-3"/>
    <property type="match status" value="1"/>
</dbReference>
<dbReference type="PROSITE" id="PS51194">
    <property type="entry name" value="HELICASE_CTER"/>
    <property type="match status" value="1"/>
</dbReference>
<comment type="catalytic activity">
    <reaction evidence="12 15">
        <text>Couples ATP hydrolysis with the unwinding of duplex DNA by translocating in the 3'-5' direction.</text>
        <dbReference type="EC" id="5.6.2.4"/>
    </reaction>
</comment>
<evidence type="ECO:0000259" key="16">
    <source>
        <dbReference type="PROSITE" id="PS51192"/>
    </source>
</evidence>
<evidence type="ECO:0000256" key="7">
    <source>
        <dbReference type="ARBA" id="ARBA00022840"/>
    </source>
</evidence>